<keyword evidence="3" id="KW-0963">Cytoplasm</keyword>
<feature type="domain" description="Cystatin" evidence="7">
    <location>
        <begin position="45"/>
        <end position="94"/>
    </location>
</feature>
<gene>
    <name evidence="8" type="ORF">CYCCA115_LOCUS17579</name>
</gene>
<dbReference type="EMBL" id="CAKOGP040001981">
    <property type="protein sequence ID" value="CAJ1959156.1"/>
    <property type="molecule type" value="Genomic_DNA"/>
</dbReference>
<dbReference type="Gene3D" id="3.10.450.10">
    <property type="match status" value="1"/>
</dbReference>
<keyword evidence="5" id="KW-0789">Thiol protease inhibitor</keyword>
<name>A0AAD2G3S8_9STRA</name>
<evidence type="ECO:0000256" key="1">
    <source>
        <dbReference type="ARBA" id="ARBA00004496"/>
    </source>
</evidence>
<dbReference type="GO" id="GO:0005829">
    <property type="term" value="C:cytosol"/>
    <property type="evidence" value="ECO:0007669"/>
    <property type="project" value="TreeGrafter"/>
</dbReference>
<accession>A0AAD2G3S8</accession>
<evidence type="ECO:0000313" key="8">
    <source>
        <dbReference type="EMBL" id="CAJ1959156.1"/>
    </source>
</evidence>
<organism evidence="8 9">
    <name type="scientific">Cylindrotheca closterium</name>
    <dbReference type="NCBI Taxonomy" id="2856"/>
    <lineage>
        <taxon>Eukaryota</taxon>
        <taxon>Sar</taxon>
        <taxon>Stramenopiles</taxon>
        <taxon>Ochrophyta</taxon>
        <taxon>Bacillariophyta</taxon>
        <taxon>Bacillariophyceae</taxon>
        <taxon>Bacillariophycidae</taxon>
        <taxon>Bacillariales</taxon>
        <taxon>Bacillariaceae</taxon>
        <taxon>Cylindrotheca</taxon>
    </lineage>
</organism>
<comment type="subcellular location">
    <subcellularLocation>
        <location evidence="1">Cytoplasm</location>
    </subcellularLocation>
</comment>
<evidence type="ECO:0000256" key="2">
    <source>
        <dbReference type="ARBA" id="ARBA00009403"/>
    </source>
</evidence>
<reference evidence="8" key="1">
    <citation type="submission" date="2023-08" db="EMBL/GenBank/DDBJ databases">
        <authorList>
            <person name="Audoor S."/>
            <person name="Bilcke G."/>
        </authorList>
    </citation>
    <scope>NUCLEOTIDE SEQUENCE</scope>
</reference>
<dbReference type="InterPro" id="IPR046350">
    <property type="entry name" value="Cystatin_sf"/>
</dbReference>
<keyword evidence="9" id="KW-1185">Reference proteome</keyword>
<evidence type="ECO:0000256" key="5">
    <source>
        <dbReference type="ARBA" id="ARBA00022704"/>
    </source>
</evidence>
<dbReference type="InterPro" id="IPR001713">
    <property type="entry name" value="Prot_inh_stefin"/>
</dbReference>
<dbReference type="GO" id="GO:0004869">
    <property type="term" value="F:cysteine-type endopeptidase inhibitor activity"/>
    <property type="evidence" value="ECO:0007669"/>
    <property type="project" value="UniProtKB-KW"/>
</dbReference>
<evidence type="ECO:0000256" key="3">
    <source>
        <dbReference type="ARBA" id="ARBA00022490"/>
    </source>
</evidence>
<comment type="caution">
    <text evidence="8">The sequence shown here is derived from an EMBL/GenBank/DDBJ whole genome shotgun (WGS) entry which is preliminary data.</text>
</comment>
<protein>
    <recommendedName>
        <fullName evidence="7">Cystatin domain-containing protein</fullName>
    </recommendedName>
</protein>
<dbReference type="PANTHER" id="PTHR11414">
    <property type="entry name" value="CYSTATIN FAMILY MEMBER"/>
    <property type="match status" value="1"/>
</dbReference>
<comment type="similarity">
    <text evidence="2">Belongs to the cystatin family.</text>
</comment>
<dbReference type="PROSITE" id="PS00287">
    <property type="entry name" value="CYSTATIN"/>
    <property type="match status" value="1"/>
</dbReference>
<dbReference type="Proteomes" id="UP001295423">
    <property type="component" value="Unassembled WGS sequence"/>
</dbReference>
<evidence type="ECO:0000259" key="7">
    <source>
        <dbReference type="Pfam" id="PF00031"/>
    </source>
</evidence>
<sequence>MAAMAGGHSAPRAPSEEEKAFLTSPPIRKLVEGAIKTNGGSDLTISELDPVLMTTQVVAGTNYKVKYHIGDEKYVHAKIFEPLPCYADEQKPEVSHFEMNKSKKDKL</sequence>
<proteinExistence type="inferred from homology"/>
<evidence type="ECO:0000256" key="6">
    <source>
        <dbReference type="SAM" id="MobiDB-lite"/>
    </source>
</evidence>
<dbReference type="InterPro" id="IPR000010">
    <property type="entry name" value="Cystatin_dom"/>
</dbReference>
<feature type="region of interest" description="Disordered" evidence="6">
    <location>
        <begin position="1"/>
        <end position="23"/>
    </location>
</feature>
<keyword evidence="4" id="KW-0646">Protease inhibitor</keyword>
<dbReference type="SUPFAM" id="SSF54403">
    <property type="entry name" value="Cystatin/monellin"/>
    <property type="match status" value="1"/>
</dbReference>
<dbReference type="PANTHER" id="PTHR11414:SF21">
    <property type="entry name" value="CYSTATIN 14A, TANDEM DUPLICATE 1-RELATED"/>
    <property type="match status" value="1"/>
</dbReference>
<dbReference type="AlphaFoldDB" id="A0AAD2G3S8"/>
<dbReference type="Pfam" id="PF00031">
    <property type="entry name" value="Cystatin"/>
    <property type="match status" value="1"/>
</dbReference>
<dbReference type="InterPro" id="IPR018073">
    <property type="entry name" value="Prot_inh_cystat_CS"/>
</dbReference>
<evidence type="ECO:0000256" key="4">
    <source>
        <dbReference type="ARBA" id="ARBA00022690"/>
    </source>
</evidence>
<evidence type="ECO:0000313" key="9">
    <source>
        <dbReference type="Proteomes" id="UP001295423"/>
    </source>
</evidence>